<dbReference type="HAMAP" id="MF_00149">
    <property type="entry name" value="DNA_mis_repair"/>
    <property type="match status" value="1"/>
</dbReference>
<accession>A0A395M1N7</accession>
<dbReference type="Gene3D" id="3.30.565.10">
    <property type="entry name" value="Histidine kinase-like ATPase, C-terminal domain"/>
    <property type="match status" value="1"/>
</dbReference>
<keyword evidence="3 5" id="KW-0227">DNA damage</keyword>
<dbReference type="GO" id="GO:0004519">
    <property type="term" value="F:endonuclease activity"/>
    <property type="evidence" value="ECO:0007669"/>
    <property type="project" value="UniProtKB-KW"/>
</dbReference>
<dbReference type="PANTHER" id="PTHR10073:SF12">
    <property type="entry name" value="DNA MISMATCH REPAIR PROTEIN MLH1"/>
    <property type="match status" value="1"/>
</dbReference>
<keyword evidence="8" id="KW-0540">Nuclease</keyword>
<evidence type="ECO:0000256" key="3">
    <source>
        <dbReference type="ARBA" id="ARBA00022763"/>
    </source>
</evidence>
<evidence type="ECO:0000256" key="2">
    <source>
        <dbReference type="ARBA" id="ARBA00021975"/>
    </source>
</evidence>
<dbReference type="PANTHER" id="PTHR10073">
    <property type="entry name" value="DNA MISMATCH REPAIR PROTEIN MLH, PMS, MUTL"/>
    <property type="match status" value="1"/>
</dbReference>
<feature type="domain" description="DNA mismatch repair protein S5" evidence="7">
    <location>
        <begin position="208"/>
        <end position="326"/>
    </location>
</feature>
<dbReference type="InterPro" id="IPR036890">
    <property type="entry name" value="HATPase_C_sf"/>
</dbReference>
<evidence type="ECO:0000259" key="7">
    <source>
        <dbReference type="SMART" id="SM01340"/>
    </source>
</evidence>
<dbReference type="InterPro" id="IPR020568">
    <property type="entry name" value="Ribosomal_Su5_D2-typ_SF"/>
</dbReference>
<evidence type="ECO:0000256" key="5">
    <source>
        <dbReference type="HAMAP-Rule" id="MF_00149"/>
    </source>
</evidence>
<protein>
    <recommendedName>
        <fullName evidence="2 5">DNA mismatch repair protein MutL</fullName>
    </recommendedName>
</protein>
<dbReference type="CDD" id="cd16926">
    <property type="entry name" value="HATPase_MutL-MLH-PMS-like"/>
    <property type="match status" value="1"/>
</dbReference>
<feature type="domain" description="MutL C-terminal dimerisation" evidence="6">
    <location>
        <begin position="442"/>
        <end position="584"/>
    </location>
</feature>
<dbReference type="AlphaFoldDB" id="A0A395M1N7"/>
<dbReference type="GO" id="GO:0032300">
    <property type="term" value="C:mismatch repair complex"/>
    <property type="evidence" value="ECO:0007669"/>
    <property type="project" value="InterPro"/>
</dbReference>
<evidence type="ECO:0000313" key="9">
    <source>
        <dbReference type="Proteomes" id="UP000266389"/>
    </source>
</evidence>
<dbReference type="FunFam" id="3.30.565.10:FF:000003">
    <property type="entry name" value="DNA mismatch repair endonuclease MutL"/>
    <property type="match status" value="1"/>
</dbReference>
<dbReference type="SUPFAM" id="SSF55874">
    <property type="entry name" value="ATPase domain of HSP90 chaperone/DNA topoisomerase II/histidine kinase"/>
    <property type="match status" value="1"/>
</dbReference>
<dbReference type="Pfam" id="PF02518">
    <property type="entry name" value="HATPase_c"/>
    <property type="match status" value="1"/>
</dbReference>
<evidence type="ECO:0000256" key="1">
    <source>
        <dbReference type="ARBA" id="ARBA00006082"/>
    </source>
</evidence>
<gene>
    <name evidence="5 8" type="primary">mutL</name>
    <name evidence="8" type="ORF">D0433_04295</name>
</gene>
<dbReference type="InterPro" id="IPR013507">
    <property type="entry name" value="DNA_mismatch_S5_2-like"/>
</dbReference>
<evidence type="ECO:0000313" key="8">
    <source>
        <dbReference type="EMBL" id="RFM24719.1"/>
    </source>
</evidence>
<name>A0A395M1N7_9BACT</name>
<dbReference type="InterPro" id="IPR002099">
    <property type="entry name" value="MutL/Mlh/PMS"/>
</dbReference>
<dbReference type="InterPro" id="IPR020667">
    <property type="entry name" value="DNA_mismatch_repair_MutL"/>
</dbReference>
<dbReference type="GO" id="GO:0006298">
    <property type="term" value="P:mismatch repair"/>
    <property type="evidence" value="ECO:0007669"/>
    <property type="project" value="UniProtKB-UniRule"/>
</dbReference>
<dbReference type="CDD" id="cd00782">
    <property type="entry name" value="MutL_Trans"/>
    <property type="match status" value="1"/>
</dbReference>
<comment type="similarity">
    <text evidence="1 5">Belongs to the DNA mismatch repair MutL/HexB family.</text>
</comment>
<dbReference type="SUPFAM" id="SSF118116">
    <property type="entry name" value="DNA mismatch repair protein MutL"/>
    <property type="match status" value="1"/>
</dbReference>
<dbReference type="Gene3D" id="3.30.230.10">
    <property type="match status" value="1"/>
</dbReference>
<dbReference type="SMART" id="SM01340">
    <property type="entry name" value="DNA_mis_repair"/>
    <property type="match status" value="1"/>
</dbReference>
<reference evidence="8 9" key="1">
    <citation type="journal article" date="2011" name="ISME J.">
        <title>Community ecology of hot spring cyanobacterial mats: predominant populations and their functional potential.</title>
        <authorList>
            <person name="Klatt C.G."/>
            <person name="Wood J.M."/>
            <person name="Rusch D.B."/>
            <person name="Bateson M.M."/>
            <person name="Hamamura N."/>
            <person name="Heidelberg J.F."/>
            <person name="Grossman A.R."/>
            <person name="Bhaya D."/>
            <person name="Cohan F.M."/>
            <person name="Kuhl M."/>
            <person name="Bryant D.A."/>
            <person name="Ward D.M."/>
        </authorList>
    </citation>
    <scope>NUCLEOTIDE SEQUENCE [LARGE SCALE GENOMIC DNA]</scope>
    <source>
        <strain evidence="8">OS</strain>
    </source>
</reference>
<sequence length="626" mass="70256">MALIKKLPDVVANKIAAGEVVQRPASVVKELLENAIDAGADEIIVIIKDAGKSLIQVVDNGCGMTPDDAVMAFERFATSKISDVSDLERLHTLGFRGEALASIAAVSQVELKTKPRDSALATLVRIEGGILQETAPTQAADGTSVSVRNLFFNVPARRKFLKSNATEFKHIYETVQAQALIHTDIGFSLISDGEEIFRFKDESLPERLEFFFGKDFTKGLLEISEHNTILTLHGYLGKPAMTKRAKQEQFLFINQRVVQSRLISHAITQAYGELLSEREQPFYFLSISLDPKHVDVNVHPSKLEVKFDDERNMYQMIHAVVRRAIHHLDFSPAVSITEKPNSFSAPTHMTHSPEAPNFVGIAKRLSYQPHETEIRTTQALHADYKESLKARQLAELEHLAQIRNTLAHPSPSAEPLPNQAPAQQVIFSSGATQSEDKTSETLVWQIHNKYILTQIKSGLMIIDQHVAHERILYERALSVMNSGVPNSQQLLFPQRIELKPWEAEILQEIHDELLRLGFSFRLFGGRSILIEGIPPDVRPGSEEHILQEILEQYQTYKTTLSLESRHTLAAAYACRSSIKAGDKLSQREMQVLIDQLFATSMPYICPHGRPIIIKLSLEELDKMFGR</sequence>
<dbReference type="GO" id="GO:0030983">
    <property type="term" value="F:mismatched DNA binding"/>
    <property type="evidence" value="ECO:0007669"/>
    <property type="project" value="InterPro"/>
</dbReference>
<evidence type="ECO:0000256" key="4">
    <source>
        <dbReference type="ARBA" id="ARBA00023204"/>
    </source>
</evidence>
<dbReference type="InterPro" id="IPR003594">
    <property type="entry name" value="HATPase_dom"/>
</dbReference>
<dbReference type="GO" id="GO:0005524">
    <property type="term" value="F:ATP binding"/>
    <property type="evidence" value="ECO:0007669"/>
    <property type="project" value="InterPro"/>
</dbReference>
<comment type="function">
    <text evidence="5">This protein is involved in the repair of mismatches in DNA. It is required for dam-dependent methyl-directed DNA mismatch repair. May act as a 'molecular matchmaker', a protein that promotes the formation of a stable complex between two or more DNA-binding proteins in an ATP-dependent manner without itself being part of a final effector complex.</text>
</comment>
<dbReference type="EMBL" id="PHFL01000028">
    <property type="protein sequence ID" value="RFM24719.1"/>
    <property type="molecule type" value="Genomic_DNA"/>
</dbReference>
<dbReference type="InterPro" id="IPR014721">
    <property type="entry name" value="Ribsml_uS5_D2-typ_fold_subgr"/>
</dbReference>
<dbReference type="NCBIfam" id="TIGR00585">
    <property type="entry name" value="mutl"/>
    <property type="match status" value="1"/>
</dbReference>
<dbReference type="GO" id="GO:0140664">
    <property type="term" value="F:ATP-dependent DNA damage sensor activity"/>
    <property type="evidence" value="ECO:0007669"/>
    <property type="project" value="InterPro"/>
</dbReference>
<dbReference type="InterPro" id="IPR014790">
    <property type="entry name" value="MutL_C"/>
</dbReference>
<dbReference type="PROSITE" id="PS00058">
    <property type="entry name" value="DNA_MISMATCH_REPAIR_1"/>
    <property type="match status" value="1"/>
</dbReference>
<keyword evidence="4 5" id="KW-0234">DNA repair</keyword>
<dbReference type="SUPFAM" id="SSF54211">
    <property type="entry name" value="Ribosomal protein S5 domain 2-like"/>
    <property type="match status" value="1"/>
</dbReference>
<dbReference type="InterPro" id="IPR038973">
    <property type="entry name" value="MutL/Mlh/Pms-like"/>
</dbReference>
<keyword evidence="8" id="KW-0255">Endonuclease</keyword>
<dbReference type="Pfam" id="PF08676">
    <property type="entry name" value="MutL_C"/>
    <property type="match status" value="1"/>
</dbReference>
<dbReference type="Gene3D" id="3.30.1370.100">
    <property type="entry name" value="MutL, C-terminal domain, regulatory subdomain"/>
    <property type="match status" value="1"/>
</dbReference>
<proteinExistence type="inferred from homology"/>
<dbReference type="SMART" id="SM00853">
    <property type="entry name" value="MutL_C"/>
    <property type="match status" value="1"/>
</dbReference>
<comment type="caution">
    <text evidence="8">The sequence shown here is derived from an EMBL/GenBank/DDBJ whole genome shotgun (WGS) entry which is preliminary data.</text>
</comment>
<dbReference type="InterPro" id="IPR042120">
    <property type="entry name" value="MutL_C_dimsub"/>
</dbReference>
<evidence type="ECO:0000259" key="6">
    <source>
        <dbReference type="SMART" id="SM00853"/>
    </source>
</evidence>
<organism evidence="8 9">
    <name type="scientific">Candidatus Thermochlorobacter aerophilus</name>
    <dbReference type="NCBI Taxonomy" id="1868324"/>
    <lineage>
        <taxon>Bacteria</taxon>
        <taxon>Pseudomonadati</taxon>
        <taxon>Chlorobiota</taxon>
        <taxon>Chlorobiia</taxon>
        <taxon>Chlorobiales</taxon>
        <taxon>Candidatus Thermochlorobacteriaceae</taxon>
        <taxon>Candidatus Thermochlorobacter</taxon>
    </lineage>
</organism>
<dbReference type="InterPro" id="IPR042121">
    <property type="entry name" value="MutL_C_regsub"/>
</dbReference>
<dbReference type="Pfam" id="PF01119">
    <property type="entry name" value="DNA_mis_repair"/>
    <property type="match status" value="1"/>
</dbReference>
<dbReference type="Proteomes" id="UP000266389">
    <property type="component" value="Unassembled WGS sequence"/>
</dbReference>
<dbReference type="Gene3D" id="3.30.1540.20">
    <property type="entry name" value="MutL, C-terminal domain, dimerisation subdomain"/>
    <property type="match status" value="1"/>
</dbReference>
<dbReference type="InterPro" id="IPR014762">
    <property type="entry name" value="DNA_mismatch_repair_CS"/>
</dbReference>
<keyword evidence="8" id="KW-0378">Hydrolase</keyword>
<dbReference type="InterPro" id="IPR037198">
    <property type="entry name" value="MutL_C_sf"/>
</dbReference>
<dbReference type="GO" id="GO:0016887">
    <property type="term" value="F:ATP hydrolysis activity"/>
    <property type="evidence" value="ECO:0007669"/>
    <property type="project" value="InterPro"/>
</dbReference>